<dbReference type="OrthoDB" id="3649723at2759"/>
<dbReference type="AlphaFoldDB" id="A0A2G5I5V0"/>
<evidence type="ECO:0000313" key="4">
    <source>
        <dbReference type="Proteomes" id="UP000230605"/>
    </source>
</evidence>
<dbReference type="InterPro" id="IPR036047">
    <property type="entry name" value="F-box-like_dom_sf"/>
</dbReference>
<dbReference type="EMBL" id="CP134186">
    <property type="protein sequence ID" value="WPB00700.1"/>
    <property type="molecule type" value="Genomic_DNA"/>
</dbReference>
<dbReference type="Proteomes" id="UP000230605">
    <property type="component" value="Chromosome 3"/>
</dbReference>
<name>A0A2G5I5V0_CERBT</name>
<sequence>MATAAERALNVAELLERILLSLPMKDILLDQRVSKFWKELVKNSPKLQQALFYRPDYDTETWTAIDWYEIEYVSGALVLEAVGPQVNKDAESSDWHRQVVMGRANELLLHYRRDSECVVPENGSFTFLIQDSDREGLDPFVDGYSPISMDEDEDSSIIAALRNKKPTDKNFKPSWCGMFLSQPPVTELQFTNWFSEDSTFENGDFKNCKNAKGVTADDLIEAMFEAYGNWKFPDVHGQRLYIWDPIVAPQMYFKPDEGVRDFKRLEDLTGSRSNALDLCKQMDHNLWTMKYGDQFDRLVKYGLLKEITPDIHVEDFLIQKEHLPD</sequence>
<dbReference type="InterPro" id="IPR013766">
    <property type="entry name" value="Thioredoxin_domain"/>
</dbReference>
<keyword evidence="5" id="KW-1185">Reference proteome</keyword>
<protein>
    <recommendedName>
        <fullName evidence="1">Thioredoxin domain-containing protein</fullName>
    </recommendedName>
</protein>
<dbReference type="EMBL" id="LKMD01000101">
    <property type="protein sequence ID" value="PIB00139.1"/>
    <property type="molecule type" value="Genomic_DNA"/>
</dbReference>
<dbReference type="SUPFAM" id="SSF81383">
    <property type="entry name" value="F-box domain"/>
    <property type="match status" value="1"/>
</dbReference>
<proteinExistence type="predicted"/>
<evidence type="ECO:0000313" key="3">
    <source>
        <dbReference type="EMBL" id="WPB00700.1"/>
    </source>
</evidence>
<feature type="domain" description="Thioredoxin" evidence="1">
    <location>
        <begin position="127"/>
        <end position="287"/>
    </location>
</feature>
<evidence type="ECO:0000313" key="5">
    <source>
        <dbReference type="Proteomes" id="UP001302367"/>
    </source>
</evidence>
<accession>A0A2G5I5V0</accession>
<evidence type="ECO:0000313" key="2">
    <source>
        <dbReference type="EMBL" id="PIB00139.1"/>
    </source>
</evidence>
<reference evidence="3 5" key="2">
    <citation type="submission" date="2023-09" db="EMBL/GenBank/DDBJ databases">
        <title>Complete-Gapless Cercospora beticola genome.</title>
        <authorList>
            <person name="Wyatt N.A."/>
            <person name="Spanner R.E."/>
            <person name="Bolton M.D."/>
        </authorList>
    </citation>
    <scope>NUCLEOTIDE SEQUENCE [LARGE SCALE GENOMIC DNA]</scope>
    <source>
        <strain evidence="3">Cb09-40</strain>
    </source>
</reference>
<reference evidence="2 4" key="1">
    <citation type="submission" date="2015-10" db="EMBL/GenBank/DDBJ databases">
        <title>The cercosporin biosynthetic gene cluster was horizontally transferred to several fungal lineages and shown to be expanded in Cercospora beticola based on microsynteny with recipient genomes.</title>
        <authorList>
            <person name="De Jonge R."/>
            <person name="Ebert M.K."/>
            <person name="Suttle J.C."/>
            <person name="Jurick Ii W.M."/>
            <person name="Secor G.A."/>
            <person name="Thomma B.P."/>
            <person name="Van De Peer Y."/>
            <person name="Bolton M.D."/>
        </authorList>
    </citation>
    <scope>NUCLEOTIDE SEQUENCE [LARGE SCALE GENOMIC DNA]</scope>
    <source>
        <strain evidence="2 4">09-40</strain>
    </source>
</reference>
<dbReference type="Proteomes" id="UP001302367">
    <property type="component" value="Chromosome 3"/>
</dbReference>
<gene>
    <name evidence="2" type="ORF">CB0940_03526</name>
    <name evidence="3" type="ORF">RHO25_005320</name>
</gene>
<dbReference type="PROSITE" id="PS51352">
    <property type="entry name" value="THIOREDOXIN_2"/>
    <property type="match status" value="1"/>
</dbReference>
<evidence type="ECO:0000259" key="1">
    <source>
        <dbReference type="PROSITE" id="PS51352"/>
    </source>
</evidence>
<organism evidence="2 4">
    <name type="scientific">Cercospora beticola</name>
    <name type="common">Sugarbeet leaf spot fungus</name>
    <dbReference type="NCBI Taxonomy" id="122368"/>
    <lineage>
        <taxon>Eukaryota</taxon>
        <taxon>Fungi</taxon>
        <taxon>Dikarya</taxon>
        <taxon>Ascomycota</taxon>
        <taxon>Pezizomycotina</taxon>
        <taxon>Dothideomycetes</taxon>
        <taxon>Dothideomycetidae</taxon>
        <taxon>Mycosphaerellales</taxon>
        <taxon>Mycosphaerellaceae</taxon>
        <taxon>Cercospora</taxon>
    </lineage>
</organism>